<comment type="similarity">
    <text evidence="1">Belongs to the ATPase alpha/beta chains family.</text>
</comment>
<evidence type="ECO:0000256" key="2">
    <source>
        <dbReference type="ARBA" id="ARBA00022448"/>
    </source>
</evidence>
<dbReference type="Proteomes" id="UP000215914">
    <property type="component" value="Chromosome 13"/>
</dbReference>
<evidence type="ECO:0000256" key="1">
    <source>
        <dbReference type="ARBA" id="ARBA00008936"/>
    </source>
</evidence>
<keyword evidence="9" id="KW-1185">Reference proteome</keyword>
<evidence type="ECO:0000313" key="9">
    <source>
        <dbReference type="Proteomes" id="UP000215914"/>
    </source>
</evidence>
<dbReference type="SUPFAM" id="SSF52540">
    <property type="entry name" value="P-loop containing nucleoside triphosphate hydrolases"/>
    <property type="match status" value="1"/>
</dbReference>
<keyword evidence="6" id="KW-0406">Ion transport</keyword>
<dbReference type="InterPro" id="IPR022878">
    <property type="entry name" value="V-ATPase_asu"/>
</dbReference>
<reference evidence="7 9" key="1">
    <citation type="journal article" date="2017" name="Nature">
        <title>The sunflower genome provides insights into oil metabolism, flowering and Asterid evolution.</title>
        <authorList>
            <person name="Badouin H."/>
            <person name="Gouzy J."/>
            <person name="Grassa C.J."/>
            <person name="Murat F."/>
            <person name="Staton S.E."/>
            <person name="Cottret L."/>
            <person name="Lelandais-Briere C."/>
            <person name="Owens G.L."/>
            <person name="Carrere S."/>
            <person name="Mayjonade B."/>
            <person name="Legrand L."/>
            <person name="Gill N."/>
            <person name="Kane N.C."/>
            <person name="Bowers J.E."/>
            <person name="Hubner S."/>
            <person name="Bellec A."/>
            <person name="Berard A."/>
            <person name="Berges H."/>
            <person name="Blanchet N."/>
            <person name="Boniface M.C."/>
            <person name="Brunel D."/>
            <person name="Catrice O."/>
            <person name="Chaidir N."/>
            <person name="Claudel C."/>
            <person name="Donnadieu C."/>
            <person name="Faraut T."/>
            <person name="Fievet G."/>
            <person name="Helmstetter N."/>
            <person name="King M."/>
            <person name="Knapp S.J."/>
            <person name="Lai Z."/>
            <person name="Le Paslier M.C."/>
            <person name="Lippi Y."/>
            <person name="Lorenzon L."/>
            <person name="Mandel J.R."/>
            <person name="Marage G."/>
            <person name="Marchand G."/>
            <person name="Marquand E."/>
            <person name="Bret-Mestries E."/>
            <person name="Morien E."/>
            <person name="Nambeesan S."/>
            <person name="Nguyen T."/>
            <person name="Pegot-Espagnet P."/>
            <person name="Pouilly N."/>
            <person name="Raftis F."/>
            <person name="Sallet E."/>
            <person name="Schiex T."/>
            <person name="Thomas J."/>
            <person name="Vandecasteele C."/>
            <person name="Vares D."/>
            <person name="Vear F."/>
            <person name="Vautrin S."/>
            <person name="Crespi M."/>
            <person name="Mangin B."/>
            <person name="Burke J.M."/>
            <person name="Salse J."/>
            <person name="Munos S."/>
            <person name="Vincourt P."/>
            <person name="Rieseberg L.H."/>
            <person name="Langlade N.B."/>
        </authorList>
    </citation>
    <scope>NUCLEOTIDE SEQUENCE [LARGE SCALE GENOMIC DNA]</scope>
    <source>
        <strain evidence="9">cv. SF193</strain>
        <tissue evidence="7">Leaves</tissue>
    </source>
</reference>
<dbReference type="EMBL" id="CM007902">
    <property type="protein sequence ID" value="OTG00277.1"/>
    <property type="molecule type" value="Genomic_DNA"/>
</dbReference>
<reference evidence="8" key="2">
    <citation type="submission" date="2017-02" db="EMBL/GenBank/DDBJ databases">
        <title>Sunflower complete genome.</title>
        <authorList>
            <person name="Langlade N."/>
            <person name="Munos S."/>
        </authorList>
    </citation>
    <scope>NUCLEOTIDE SEQUENCE [LARGE SCALE GENOMIC DNA]</scope>
    <source>
        <tissue evidence="8">Leaves</tissue>
    </source>
</reference>
<dbReference type="GO" id="GO:0005524">
    <property type="term" value="F:ATP binding"/>
    <property type="evidence" value="ECO:0007669"/>
    <property type="project" value="UniProtKB-KW"/>
</dbReference>
<proteinExistence type="inferred from homology"/>
<dbReference type="PANTHER" id="PTHR43607">
    <property type="entry name" value="V-TYPE PROTON ATPASE CATALYTIC SUBUNIT A"/>
    <property type="match status" value="1"/>
</dbReference>
<dbReference type="Gene3D" id="3.40.50.300">
    <property type="entry name" value="P-loop containing nucleotide triphosphate hydrolases"/>
    <property type="match status" value="2"/>
</dbReference>
<dbReference type="AlphaFoldDB" id="A0A251SN39"/>
<gene>
    <name evidence="8" type="ORF">HannXRQ_Chr13g0389211</name>
    <name evidence="7" type="ORF">HanXRQr2_Chr13g0568311</name>
</gene>
<sequence>METGFESRVLDALFPSVLVLGGTCAIPRAFGCGKTIISQALSKVLMEYPKVTMMLPDGLEESVMKHTTLVGNTSNMHVAAREASIYTA</sequence>
<dbReference type="InParanoid" id="A0A251SN39"/>
<organism evidence="8 9">
    <name type="scientific">Helianthus annuus</name>
    <name type="common">Common sunflower</name>
    <dbReference type="NCBI Taxonomy" id="4232"/>
    <lineage>
        <taxon>Eukaryota</taxon>
        <taxon>Viridiplantae</taxon>
        <taxon>Streptophyta</taxon>
        <taxon>Embryophyta</taxon>
        <taxon>Tracheophyta</taxon>
        <taxon>Spermatophyta</taxon>
        <taxon>Magnoliopsida</taxon>
        <taxon>eudicotyledons</taxon>
        <taxon>Gunneridae</taxon>
        <taxon>Pentapetalae</taxon>
        <taxon>asterids</taxon>
        <taxon>campanulids</taxon>
        <taxon>Asterales</taxon>
        <taxon>Asteraceae</taxon>
        <taxon>Asteroideae</taxon>
        <taxon>Heliantheae alliance</taxon>
        <taxon>Heliantheae</taxon>
        <taxon>Helianthus</taxon>
    </lineage>
</organism>
<evidence type="ECO:0000256" key="5">
    <source>
        <dbReference type="ARBA" id="ARBA00022967"/>
    </source>
</evidence>
<evidence type="ECO:0000256" key="3">
    <source>
        <dbReference type="ARBA" id="ARBA00022741"/>
    </source>
</evidence>
<evidence type="ECO:0000256" key="4">
    <source>
        <dbReference type="ARBA" id="ARBA00022840"/>
    </source>
</evidence>
<name>A0A251SN39_HELAN</name>
<dbReference type="Gramene" id="mRNA:HanXRQr2_Chr13g0568311">
    <property type="protein sequence ID" value="mRNA:HanXRQr2_Chr13g0568311"/>
    <property type="gene ID" value="HanXRQr2_Chr13g0568311"/>
</dbReference>
<dbReference type="EMBL" id="MNCJ02000328">
    <property type="protein sequence ID" value="KAF5771728.1"/>
    <property type="molecule type" value="Genomic_DNA"/>
</dbReference>
<protein>
    <submittedName>
        <fullName evidence="7">H(+)-transporting two-sector ATPase</fullName>
    </submittedName>
    <submittedName>
        <fullName evidence="8">Putative ATPase, F1/V1/A1 complex, alpha/beta subunit, nucleotide-binding domain-containing protein</fullName>
    </submittedName>
</protein>
<accession>A0A251SN39</accession>
<keyword evidence="5" id="KW-1278">Translocase</keyword>
<dbReference type="GO" id="GO:0046034">
    <property type="term" value="P:ATP metabolic process"/>
    <property type="evidence" value="ECO:0007669"/>
    <property type="project" value="InterPro"/>
</dbReference>
<dbReference type="STRING" id="4232.A0A251SN39"/>
<reference evidence="7" key="3">
    <citation type="submission" date="2020-06" db="EMBL/GenBank/DDBJ databases">
        <title>Helianthus annuus Genome sequencing and assembly Release 2.</title>
        <authorList>
            <person name="Gouzy J."/>
            <person name="Langlade N."/>
            <person name="Munos S."/>
        </authorList>
    </citation>
    <scope>NUCLEOTIDE SEQUENCE</scope>
    <source>
        <tissue evidence="7">Leaves</tissue>
    </source>
</reference>
<dbReference type="PANTHER" id="PTHR43607:SF1">
    <property type="entry name" value="H(+)-TRANSPORTING TWO-SECTOR ATPASE"/>
    <property type="match status" value="1"/>
</dbReference>
<dbReference type="InterPro" id="IPR027417">
    <property type="entry name" value="P-loop_NTPase"/>
</dbReference>
<evidence type="ECO:0000313" key="8">
    <source>
        <dbReference type="EMBL" id="OTG00277.1"/>
    </source>
</evidence>
<evidence type="ECO:0000313" key="7">
    <source>
        <dbReference type="EMBL" id="KAF5771728.1"/>
    </source>
</evidence>
<keyword evidence="3" id="KW-0547">Nucleotide-binding</keyword>
<keyword evidence="2" id="KW-0813">Transport</keyword>
<dbReference type="GO" id="GO:0046961">
    <property type="term" value="F:proton-transporting ATPase activity, rotational mechanism"/>
    <property type="evidence" value="ECO:0007669"/>
    <property type="project" value="InterPro"/>
</dbReference>
<keyword evidence="4" id="KW-0067">ATP-binding</keyword>
<evidence type="ECO:0000256" key="6">
    <source>
        <dbReference type="ARBA" id="ARBA00023065"/>
    </source>
</evidence>